<feature type="compositionally biased region" description="Low complexity" evidence="1">
    <location>
        <begin position="207"/>
        <end position="223"/>
    </location>
</feature>
<name>A0A8H7M8Q2_9AGAM</name>
<reference evidence="3" key="1">
    <citation type="submission" date="2020-09" db="EMBL/GenBank/DDBJ databases">
        <title>Comparative genome analyses of four rice-infecting Rhizoctonia solani isolates reveal extensive enrichment of homogalacturonan modification genes.</title>
        <authorList>
            <person name="Lee D.-Y."/>
            <person name="Jeon J."/>
            <person name="Kim K.-T."/>
            <person name="Cheong K."/>
            <person name="Song H."/>
            <person name="Choi G."/>
            <person name="Ko J."/>
            <person name="Opiyo S.O."/>
            <person name="Zuo S."/>
            <person name="Madhav S."/>
            <person name="Lee Y.-H."/>
            <person name="Wang G.-L."/>
        </authorList>
    </citation>
    <scope>NUCLEOTIDE SEQUENCE</scope>
    <source>
        <strain evidence="3">AG1-IA B2</strain>
    </source>
</reference>
<protein>
    <recommendedName>
        <fullName evidence="2">DUF6593 domain-containing protein</fullName>
    </recommendedName>
</protein>
<gene>
    <name evidence="3" type="ORF">RHS01_00293</name>
</gene>
<dbReference type="EMBL" id="JACYCF010000001">
    <property type="protein sequence ID" value="KAF8761194.1"/>
    <property type="molecule type" value="Genomic_DNA"/>
</dbReference>
<evidence type="ECO:0000256" key="1">
    <source>
        <dbReference type="SAM" id="MobiDB-lite"/>
    </source>
</evidence>
<evidence type="ECO:0000313" key="4">
    <source>
        <dbReference type="Proteomes" id="UP000614334"/>
    </source>
</evidence>
<evidence type="ECO:0000259" key="2">
    <source>
        <dbReference type="Pfam" id="PF20236"/>
    </source>
</evidence>
<comment type="caution">
    <text evidence="3">The sequence shown here is derived from an EMBL/GenBank/DDBJ whole genome shotgun (WGS) entry which is preliminary data.</text>
</comment>
<dbReference type="AlphaFoldDB" id="A0A8H7M8Q2"/>
<feature type="compositionally biased region" description="Gly residues" evidence="1">
    <location>
        <begin position="179"/>
        <end position="191"/>
    </location>
</feature>
<feature type="domain" description="DUF6593" evidence="2">
    <location>
        <begin position="53"/>
        <end position="164"/>
    </location>
</feature>
<dbReference type="Pfam" id="PF20236">
    <property type="entry name" value="DUF6593"/>
    <property type="match status" value="1"/>
</dbReference>
<sequence length="223" mass="23858">MKQFRARIDKERHDTNVINMTSLLSTSLRQCASYGISGGSPLYCTLYHRGVKTYEINTSSRPGSMATITRDGTVVASIEWSNVTLLPDVSLQVSNVQDYGRKTLKWKINGGGLSCTAPDTGFNLAYHNGVAINAFSANKSALDIFDQGLDIQDVLVATWVMMEVIVRGRNPPTYLGGMLGEGPWGGSGGDGHQQVSGAEGDGEMEAEVVTGVGAEEAGNSYEQ</sequence>
<accession>A0A8H7M8Q2</accession>
<organism evidence="3 4">
    <name type="scientific">Rhizoctonia solani</name>
    <dbReference type="NCBI Taxonomy" id="456999"/>
    <lineage>
        <taxon>Eukaryota</taxon>
        <taxon>Fungi</taxon>
        <taxon>Dikarya</taxon>
        <taxon>Basidiomycota</taxon>
        <taxon>Agaricomycotina</taxon>
        <taxon>Agaricomycetes</taxon>
        <taxon>Cantharellales</taxon>
        <taxon>Ceratobasidiaceae</taxon>
        <taxon>Rhizoctonia</taxon>
    </lineage>
</organism>
<feature type="region of interest" description="Disordered" evidence="1">
    <location>
        <begin position="179"/>
        <end position="223"/>
    </location>
</feature>
<dbReference type="InterPro" id="IPR046528">
    <property type="entry name" value="DUF6593"/>
</dbReference>
<dbReference type="Proteomes" id="UP000614334">
    <property type="component" value="Unassembled WGS sequence"/>
</dbReference>
<proteinExistence type="predicted"/>
<evidence type="ECO:0000313" key="3">
    <source>
        <dbReference type="EMBL" id="KAF8761194.1"/>
    </source>
</evidence>